<keyword evidence="3" id="KW-1185">Reference proteome</keyword>
<dbReference type="OrthoDB" id="2380563at2"/>
<protein>
    <recommendedName>
        <fullName evidence="4">Sugar phosphate permease</fullName>
    </recommendedName>
</protein>
<feature type="transmembrane region" description="Helical" evidence="1">
    <location>
        <begin position="12"/>
        <end position="31"/>
    </location>
</feature>
<dbReference type="Pfam" id="PF14256">
    <property type="entry name" value="YwiC"/>
    <property type="match status" value="1"/>
</dbReference>
<feature type="transmembrane region" description="Helical" evidence="1">
    <location>
        <begin position="87"/>
        <end position="105"/>
    </location>
</feature>
<organism evidence="2 3">
    <name type="scientific">Actinobacillus delphinicola</name>
    <dbReference type="NCBI Taxonomy" id="51161"/>
    <lineage>
        <taxon>Bacteria</taxon>
        <taxon>Pseudomonadati</taxon>
        <taxon>Pseudomonadota</taxon>
        <taxon>Gammaproteobacteria</taxon>
        <taxon>Pasteurellales</taxon>
        <taxon>Pasteurellaceae</taxon>
        <taxon>Actinobacillus</taxon>
    </lineage>
</organism>
<reference evidence="2 3" key="1">
    <citation type="submission" date="2018-12" db="EMBL/GenBank/DDBJ databases">
        <authorList>
            <consortium name="Pathogen Informatics"/>
        </authorList>
    </citation>
    <scope>NUCLEOTIDE SEQUENCE [LARGE SCALE GENOMIC DNA]</scope>
    <source>
        <strain evidence="2 3">NCTC12871</strain>
    </source>
</reference>
<feature type="transmembrane region" description="Helical" evidence="1">
    <location>
        <begin position="141"/>
        <end position="160"/>
    </location>
</feature>
<keyword evidence="1" id="KW-0812">Transmembrane</keyword>
<dbReference type="EMBL" id="LR134510">
    <property type="protein sequence ID" value="VEJ09444.1"/>
    <property type="molecule type" value="Genomic_DNA"/>
</dbReference>
<keyword evidence="1" id="KW-1133">Transmembrane helix</keyword>
<evidence type="ECO:0000256" key="1">
    <source>
        <dbReference type="SAM" id="Phobius"/>
    </source>
</evidence>
<sequence length="236" mass="27949">MKKLLISNQYGAWVMALMPFLYGMWLAPFTWQSCFLLAGWIALYLAVYPFLSIFKGRNQEFYKVWTAIYASISFLLFLPAFFYNWEIILFGVATIPFILVNIYYVNARDERALSNDFAGIAIFEIIGAGAYYFTAHTFDQNMLHLVVYTTLMLISIVFYVKTMMRERKNKFYLYTSYIIHLIILIYFFSQSWMLGVAFFPAYLRAYFFPKRKLSVQQVGTIEFAISLWFFCWLLAY</sequence>
<feature type="transmembrane region" description="Helical" evidence="1">
    <location>
        <begin position="172"/>
        <end position="203"/>
    </location>
</feature>
<accession>A0A448TTX1</accession>
<dbReference type="PROSITE" id="PS51257">
    <property type="entry name" value="PROKAR_LIPOPROTEIN"/>
    <property type="match status" value="1"/>
</dbReference>
<dbReference type="InterPro" id="IPR025576">
    <property type="entry name" value="YwiC"/>
</dbReference>
<feature type="transmembrane region" description="Helical" evidence="1">
    <location>
        <begin position="215"/>
        <end position="235"/>
    </location>
</feature>
<feature type="transmembrane region" description="Helical" evidence="1">
    <location>
        <begin position="37"/>
        <end position="54"/>
    </location>
</feature>
<feature type="transmembrane region" description="Helical" evidence="1">
    <location>
        <begin position="117"/>
        <end position="135"/>
    </location>
</feature>
<dbReference type="KEGG" id="adp:NCTC12871_00897"/>
<dbReference type="Proteomes" id="UP000279799">
    <property type="component" value="Chromosome"/>
</dbReference>
<gene>
    <name evidence="2" type="ORF">NCTC12871_00897</name>
</gene>
<keyword evidence="1" id="KW-0472">Membrane</keyword>
<evidence type="ECO:0008006" key="4">
    <source>
        <dbReference type="Google" id="ProtNLM"/>
    </source>
</evidence>
<dbReference type="RefSeq" id="WP_126599383.1">
    <property type="nucleotide sequence ID" value="NZ_LR134510.1"/>
</dbReference>
<name>A0A448TTX1_9PAST</name>
<proteinExistence type="predicted"/>
<dbReference type="AlphaFoldDB" id="A0A448TTX1"/>
<evidence type="ECO:0000313" key="2">
    <source>
        <dbReference type="EMBL" id="VEJ09444.1"/>
    </source>
</evidence>
<evidence type="ECO:0000313" key="3">
    <source>
        <dbReference type="Proteomes" id="UP000279799"/>
    </source>
</evidence>
<feature type="transmembrane region" description="Helical" evidence="1">
    <location>
        <begin position="61"/>
        <end position="81"/>
    </location>
</feature>